<organism evidence="2">
    <name type="scientific">Trypanosoma congolense (strain IL3000)</name>
    <dbReference type="NCBI Taxonomy" id="1068625"/>
    <lineage>
        <taxon>Eukaryota</taxon>
        <taxon>Discoba</taxon>
        <taxon>Euglenozoa</taxon>
        <taxon>Kinetoplastea</taxon>
        <taxon>Metakinetoplastina</taxon>
        <taxon>Trypanosomatida</taxon>
        <taxon>Trypanosomatidae</taxon>
        <taxon>Trypanosoma</taxon>
        <taxon>Nannomonas</taxon>
    </lineage>
</organism>
<proteinExistence type="predicted"/>
<protein>
    <recommendedName>
        <fullName evidence="3">T. congolense-specific, cell surface-expressed gene family</fullName>
    </recommendedName>
</protein>
<gene>
    <name evidence="2" type="ORF">TCIL3000_11_170</name>
</gene>
<reference evidence="2" key="1">
    <citation type="journal article" date="2012" name="Proc. Natl. Acad. Sci. U.S.A.">
        <title>Antigenic diversity is generated by distinct evolutionary mechanisms in African trypanosome species.</title>
        <authorList>
            <person name="Jackson A.P."/>
            <person name="Berry A."/>
            <person name="Aslett M."/>
            <person name="Allison H.C."/>
            <person name="Burton P."/>
            <person name="Vavrova-Anderson J."/>
            <person name="Brown R."/>
            <person name="Browne H."/>
            <person name="Corton N."/>
            <person name="Hauser H."/>
            <person name="Gamble J."/>
            <person name="Gilderthorp R."/>
            <person name="Marcello L."/>
            <person name="McQuillan J."/>
            <person name="Otto T.D."/>
            <person name="Quail M.A."/>
            <person name="Sanders M.J."/>
            <person name="van Tonder A."/>
            <person name="Ginger M.L."/>
            <person name="Field M.C."/>
            <person name="Barry J.D."/>
            <person name="Hertz-Fowler C."/>
            <person name="Berriman M."/>
        </authorList>
    </citation>
    <scope>NUCLEOTIDE SEQUENCE</scope>
    <source>
        <strain evidence="2">IL3000</strain>
    </source>
</reference>
<dbReference type="AlphaFoldDB" id="G0UZ18"/>
<feature type="signal peptide" evidence="1">
    <location>
        <begin position="1"/>
        <end position="21"/>
    </location>
</feature>
<feature type="chain" id="PRO_5003410717" description="T. congolense-specific, cell surface-expressed gene family" evidence="1">
    <location>
        <begin position="22"/>
        <end position="117"/>
    </location>
</feature>
<evidence type="ECO:0000313" key="2">
    <source>
        <dbReference type="EMBL" id="CCC94637.1"/>
    </source>
</evidence>
<sequence length="117" mass="12726">MCLVVVVGIYTLALISLSAQSSICVCCCQGASSTARICGIFNRVLWDGGGGNTHKALLSSLVSARYTFLWFHVECVVILQVPQRLSGGKLILSFFPLFSHLKTQKLDCFIVKGIPFL</sequence>
<name>G0UZ18_TRYCI</name>
<keyword evidence="1" id="KW-0732">Signal</keyword>
<evidence type="ECO:0008006" key="3">
    <source>
        <dbReference type="Google" id="ProtNLM"/>
    </source>
</evidence>
<evidence type="ECO:0000256" key="1">
    <source>
        <dbReference type="SAM" id="SignalP"/>
    </source>
</evidence>
<dbReference type="EMBL" id="HE575324">
    <property type="protein sequence ID" value="CCC94637.1"/>
    <property type="molecule type" value="Genomic_DNA"/>
</dbReference>
<accession>G0UZ18</accession>